<evidence type="ECO:0000313" key="1">
    <source>
        <dbReference type="EMBL" id="QHM70040.1"/>
    </source>
</evidence>
<organism evidence="1 2">
    <name type="scientific">Mixta intestinalis</name>
    <dbReference type="NCBI Taxonomy" id="1615494"/>
    <lineage>
        <taxon>Bacteria</taxon>
        <taxon>Pseudomonadati</taxon>
        <taxon>Pseudomonadota</taxon>
        <taxon>Gammaproteobacteria</taxon>
        <taxon>Enterobacterales</taxon>
        <taxon>Erwiniaceae</taxon>
        <taxon>Mixta</taxon>
    </lineage>
</organism>
<reference evidence="1 2" key="1">
    <citation type="submission" date="2018-03" db="EMBL/GenBank/DDBJ databases">
        <title>Pantoea intestinalis SRCM103226 isolated form the mealworm.</title>
        <authorList>
            <person name="Jeong D.-Y."/>
            <person name="Kim J.W."/>
        </authorList>
    </citation>
    <scope>NUCLEOTIDE SEQUENCE [LARGE SCALE GENOMIC DNA]</scope>
    <source>
        <strain evidence="1 2">SRCM103226</strain>
    </source>
</reference>
<evidence type="ECO:0000313" key="2">
    <source>
        <dbReference type="Proteomes" id="UP000464053"/>
    </source>
</evidence>
<gene>
    <name evidence="1" type="ORF">C7M51_00300</name>
</gene>
<proteinExistence type="predicted"/>
<dbReference type="KEGG" id="mint:C7M51_00300"/>
<keyword evidence="2" id="KW-1185">Reference proteome</keyword>
<dbReference type="EMBL" id="CP028271">
    <property type="protein sequence ID" value="QHM70040.1"/>
    <property type="molecule type" value="Genomic_DNA"/>
</dbReference>
<protein>
    <submittedName>
        <fullName evidence="1">Uncharacterized protein</fullName>
    </submittedName>
</protein>
<dbReference type="Proteomes" id="UP000464053">
    <property type="component" value="Chromosome"/>
</dbReference>
<name>A0A6P1PUA6_9GAMM</name>
<sequence length="126" mass="15392">MVSNLQDGWGTLCHQLSKFTKHGFYSFRLDEENKKDVMNSFDYVGYTDKLKKIRVVYSMTDPRWKFYQVGEMLWFENESYYNNRIIRKRINKYILTEYCNKLSLNITDEDFWNIKGDKILFSRKYS</sequence>
<dbReference type="AlphaFoldDB" id="A0A6P1PUA6"/>
<accession>A0A6P1PUA6</accession>